<dbReference type="NCBIfam" id="NF033748">
    <property type="entry name" value="class_F_sortase"/>
    <property type="match status" value="1"/>
</dbReference>
<dbReference type="InterPro" id="IPR023365">
    <property type="entry name" value="Sortase_dom-sf"/>
</dbReference>
<accession>A0ABY4QUY5</accession>
<proteinExistence type="predicted"/>
<sequence>MTSNEQHGRRLRIPLVALAVLLVLIGAIAIVVGIRAQRHAPQPSAAAAIPFSSSGANPSAPQTSGTAPSTSVGTARPAVKGPVLDAATPTRLDIPAIGVTSDLLQLGLNPDHTVQVPPLGRDSRAGWYRYSPTPGQLGPSVLLGHVDSAEYGPGVFFKLGALRPGDMLTVTRSDHTAAVFRIDRVVAYPKNHFPTLEVYGNTDHAALRLITCGGKFDLSTRNYESNIVAYASLISSHRV</sequence>
<feature type="region of interest" description="Disordered" evidence="2">
    <location>
        <begin position="49"/>
        <end position="76"/>
    </location>
</feature>
<evidence type="ECO:0000313" key="4">
    <source>
        <dbReference type="EMBL" id="UQX86932.1"/>
    </source>
</evidence>
<reference evidence="4" key="1">
    <citation type="journal article" date="2018" name="Int. J. Syst. Evol. Microbiol.">
        <title>Jatrophihabitans telluris sp. nov., isolated from sediment soil of lava forest wetlands and the emended description of the genus Jatrophihabitans.</title>
        <authorList>
            <person name="Lee K.C."/>
            <person name="Suh M.K."/>
            <person name="Eom M.K."/>
            <person name="Kim K.K."/>
            <person name="Kim J.S."/>
            <person name="Kim D.S."/>
            <person name="Ko S.H."/>
            <person name="Shin Y.K."/>
            <person name="Lee J.S."/>
        </authorList>
    </citation>
    <scope>NUCLEOTIDE SEQUENCE</scope>
    <source>
        <strain evidence="4">N237</strain>
    </source>
</reference>
<dbReference type="Proteomes" id="UP001056336">
    <property type="component" value="Chromosome"/>
</dbReference>
<organism evidence="4 5">
    <name type="scientific">Jatrophihabitans telluris</name>
    <dbReference type="NCBI Taxonomy" id="2038343"/>
    <lineage>
        <taxon>Bacteria</taxon>
        <taxon>Bacillati</taxon>
        <taxon>Actinomycetota</taxon>
        <taxon>Actinomycetes</taxon>
        <taxon>Jatrophihabitantales</taxon>
        <taxon>Jatrophihabitantaceae</taxon>
        <taxon>Jatrophihabitans</taxon>
    </lineage>
</organism>
<reference evidence="4" key="2">
    <citation type="submission" date="2022-05" db="EMBL/GenBank/DDBJ databases">
        <authorList>
            <person name="Kim J.-S."/>
            <person name="Lee K."/>
            <person name="Suh M."/>
            <person name="Eom M."/>
            <person name="Kim J.-S."/>
            <person name="Kim D.-S."/>
            <person name="Ko S.-H."/>
            <person name="Shin Y."/>
            <person name="Lee J.-S."/>
        </authorList>
    </citation>
    <scope>NUCLEOTIDE SEQUENCE</scope>
    <source>
        <strain evidence="4">N237</strain>
    </source>
</reference>
<dbReference type="Pfam" id="PF04203">
    <property type="entry name" value="Sortase"/>
    <property type="match status" value="1"/>
</dbReference>
<keyword evidence="3" id="KW-0812">Transmembrane</keyword>
<keyword evidence="3" id="KW-0472">Membrane</keyword>
<dbReference type="Gene3D" id="2.40.260.10">
    <property type="entry name" value="Sortase"/>
    <property type="match status" value="1"/>
</dbReference>
<name>A0ABY4QUY5_9ACTN</name>
<keyword evidence="1" id="KW-0378">Hydrolase</keyword>
<dbReference type="SUPFAM" id="SSF63817">
    <property type="entry name" value="Sortase"/>
    <property type="match status" value="1"/>
</dbReference>
<keyword evidence="5" id="KW-1185">Reference proteome</keyword>
<evidence type="ECO:0000313" key="5">
    <source>
        <dbReference type="Proteomes" id="UP001056336"/>
    </source>
</evidence>
<gene>
    <name evidence="4" type="ORF">M6D93_11510</name>
</gene>
<dbReference type="InterPro" id="IPR005754">
    <property type="entry name" value="Sortase"/>
</dbReference>
<dbReference type="RefSeq" id="WP_249769340.1">
    <property type="nucleotide sequence ID" value="NZ_CP097332.1"/>
</dbReference>
<feature type="transmembrane region" description="Helical" evidence="3">
    <location>
        <begin position="12"/>
        <end position="34"/>
    </location>
</feature>
<evidence type="ECO:0000256" key="2">
    <source>
        <dbReference type="SAM" id="MobiDB-lite"/>
    </source>
</evidence>
<evidence type="ECO:0000256" key="3">
    <source>
        <dbReference type="SAM" id="Phobius"/>
    </source>
</evidence>
<dbReference type="InterPro" id="IPR042001">
    <property type="entry name" value="Sortase_F"/>
</dbReference>
<protein>
    <submittedName>
        <fullName evidence="4">Class F sortase</fullName>
    </submittedName>
</protein>
<feature type="compositionally biased region" description="Polar residues" evidence="2">
    <location>
        <begin position="57"/>
        <end position="73"/>
    </location>
</feature>
<keyword evidence="3" id="KW-1133">Transmembrane helix</keyword>
<dbReference type="EMBL" id="CP097332">
    <property type="protein sequence ID" value="UQX86932.1"/>
    <property type="molecule type" value="Genomic_DNA"/>
</dbReference>
<evidence type="ECO:0000256" key="1">
    <source>
        <dbReference type="ARBA" id="ARBA00022801"/>
    </source>
</evidence>
<dbReference type="CDD" id="cd05829">
    <property type="entry name" value="Sortase_F"/>
    <property type="match status" value="1"/>
</dbReference>